<dbReference type="EMBL" id="FOKA01000003">
    <property type="protein sequence ID" value="SFA88670.1"/>
    <property type="molecule type" value="Genomic_DNA"/>
</dbReference>
<dbReference type="Gene3D" id="2.60.40.10">
    <property type="entry name" value="Immunoglobulins"/>
    <property type="match status" value="1"/>
</dbReference>
<dbReference type="SUPFAM" id="SSF49313">
    <property type="entry name" value="Cadherin-like"/>
    <property type="match status" value="1"/>
</dbReference>
<protein>
    <submittedName>
        <fullName evidence="5">Alpha-tubulin suppressor</fullName>
    </submittedName>
</protein>
<dbReference type="InterPro" id="IPR051553">
    <property type="entry name" value="Ran_GTPase-activating"/>
</dbReference>
<evidence type="ECO:0000256" key="3">
    <source>
        <dbReference type="SAM" id="MobiDB-lite"/>
    </source>
</evidence>
<dbReference type="Pfam" id="PF25390">
    <property type="entry name" value="WD40_RLD"/>
    <property type="match status" value="1"/>
</dbReference>
<reference evidence="5 6" key="1">
    <citation type="submission" date="2016-10" db="EMBL/GenBank/DDBJ databases">
        <authorList>
            <person name="de Groot N.N."/>
        </authorList>
    </citation>
    <scope>NUCLEOTIDE SEQUENCE [LARGE SCALE GENOMIC DNA]</scope>
    <source>
        <strain evidence="5 6">CGMCC 4.6945</strain>
    </source>
</reference>
<dbReference type="InterPro" id="IPR015919">
    <property type="entry name" value="Cadherin-like_sf"/>
</dbReference>
<dbReference type="InterPro" id="IPR009091">
    <property type="entry name" value="RCC1/BLIP-II"/>
</dbReference>
<keyword evidence="6" id="KW-1185">Reference proteome</keyword>
<keyword evidence="1" id="KW-0344">Guanine-nucleotide releasing factor</keyword>
<keyword evidence="2" id="KW-0677">Repeat</keyword>
<feature type="compositionally biased region" description="Low complexity" evidence="3">
    <location>
        <begin position="1"/>
        <end position="24"/>
    </location>
</feature>
<dbReference type="GO" id="GO:0005975">
    <property type="term" value="P:carbohydrate metabolic process"/>
    <property type="evidence" value="ECO:0007669"/>
    <property type="project" value="UniProtKB-ARBA"/>
</dbReference>
<gene>
    <name evidence="5" type="ORF">SAMN05421867_10335</name>
</gene>
<evidence type="ECO:0000259" key="4">
    <source>
        <dbReference type="Pfam" id="PF25390"/>
    </source>
</evidence>
<dbReference type="GO" id="GO:0005737">
    <property type="term" value="C:cytoplasm"/>
    <property type="evidence" value="ECO:0007669"/>
    <property type="project" value="TreeGrafter"/>
</dbReference>
<dbReference type="OrthoDB" id="904022at2"/>
<proteinExistence type="predicted"/>
<dbReference type="PROSITE" id="PS50012">
    <property type="entry name" value="RCC1_3"/>
    <property type="match status" value="5"/>
</dbReference>
<dbReference type="PANTHER" id="PTHR45982:SF1">
    <property type="entry name" value="REGULATOR OF CHROMOSOME CONDENSATION"/>
    <property type="match status" value="1"/>
</dbReference>
<dbReference type="Proteomes" id="UP000199012">
    <property type="component" value="Unassembled WGS sequence"/>
</dbReference>
<dbReference type="STRING" id="988821.SAMN05421867_10335"/>
<sequence length="631" mass="61406">MREDGTTTATGARGAPRTARTGAASHRRRRALVGPLTATALAAGLLVTGAGAAGAAAPAAATTAAAATAASAASTAAATAAATAPVTVTSQAPTTGTVGVPYRYVLAASGTGPTRWAVVSGSLPAGLVLDASGVLSGTPTTAGTATVVLRATNASGSATTGYSVPVRAAAGAPAAVTPSSGPAAGGTTLRVPVPGAAWTQVQVGGDAVLGLADDGSVWTWGARWSGLGTGTSASTVPVRVPLPLPAGVRVTAVAAGANLSLAAASDGSVWVWGYGSAGDGQAPRELAAPTRAGLTLPAGVRVAGLDAGPYHVVVVTTDGAVWTWGENALGQLGDGTATARTRPVRVALPAGVRAAAVDVGTNTTFVLGADGAVVGWGVNVAGALGDGTGVDRRSPVRVPVPVAAGARVVAVAAGAGYGHALSSDGSAYGWGYNVAGQVGDGSRTDRLAPVRVALPSGVRLTRLGAGFDHALGVDAGGGAWWWGRIDCRYDGADFCGSDDEGGTSNLVPVRQPVALTPGAAAVAVDGGLHLSLVVGADGSLSGWGANGAGQLADGTTTWRDEAVAARSPLTVVGVKVGYTYGTALTRLAPALVSVVSPPRAPGVVDVTVRTVQPDGTPGPWTRLSGAWTYTR</sequence>
<evidence type="ECO:0000256" key="1">
    <source>
        <dbReference type="ARBA" id="ARBA00022658"/>
    </source>
</evidence>
<evidence type="ECO:0000313" key="6">
    <source>
        <dbReference type="Proteomes" id="UP000199012"/>
    </source>
</evidence>
<dbReference type="SUPFAM" id="SSF50985">
    <property type="entry name" value="RCC1/BLIP-II"/>
    <property type="match status" value="1"/>
</dbReference>
<dbReference type="Gene3D" id="2.130.10.30">
    <property type="entry name" value="Regulator of chromosome condensation 1/beta-lactamase-inhibitor protein II"/>
    <property type="match status" value="2"/>
</dbReference>
<dbReference type="PANTHER" id="PTHR45982">
    <property type="entry name" value="REGULATOR OF CHROMOSOME CONDENSATION"/>
    <property type="match status" value="1"/>
</dbReference>
<dbReference type="AlphaFoldDB" id="A0A1I0WKJ3"/>
<accession>A0A1I0WKJ3</accession>
<dbReference type="Pfam" id="PF05345">
    <property type="entry name" value="He_PIG"/>
    <property type="match status" value="1"/>
</dbReference>
<dbReference type="PRINTS" id="PR00633">
    <property type="entry name" value="RCCNDNSATION"/>
</dbReference>
<dbReference type="RefSeq" id="WP_090031034.1">
    <property type="nucleotide sequence ID" value="NZ_BONM01000002.1"/>
</dbReference>
<evidence type="ECO:0000313" key="5">
    <source>
        <dbReference type="EMBL" id="SFA88670.1"/>
    </source>
</evidence>
<dbReference type="GO" id="GO:0016020">
    <property type="term" value="C:membrane"/>
    <property type="evidence" value="ECO:0007669"/>
    <property type="project" value="InterPro"/>
</dbReference>
<evidence type="ECO:0000256" key="2">
    <source>
        <dbReference type="ARBA" id="ARBA00022737"/>
    </source>
</evidence>
<dbReference type="GO" id="GO:0005509">
    <property type="term" value="F:calcium ion binding"/>
    <property type="evidence" value="ECO:0007669"/>
    <property type="project" value="InterPro"/>
</dbReference>
<feature type="domain" description="RCC1-like" evidence="4">
    <location>
        <begin position="194"/>
        <end position="471"/>
    </location>
</feature>
<feature type="region of interest" description="Disordered" evidence="3">
    <location>
        <begin position="1"/>
        <end position="29"/>
    </location>
</feature>
<name>A0A1I0WKJ3_9CELL</name>
<dbReference type="InterPro" id="IPR000408">
    <property type="entry name" value="Reg_chr_condens"/>
</dbReference>
<dbReference type="InterPro" id="IPR058923">
    <property type="entry name" value="RCC1-like_dom"/>
</dbReference>
<dbReference type="InterPro" id="IPR013783">
    <property type="entry name" value="Ig-like_fold"/>
</dbReference>
<organism evidence="5 6">
    <name type="scientific">Cellulomonas marina</name>
    <dbReference type="NCBI Taxonomy" id="988821"/>
    <lineage>
        <taxon>Bacteria</taxon>
        <taxon>Bacillati</taxon>
        <taxon>Actinomycetota</taxon>
        <taxon>Actinomycetes</taxon>
        <taxon>Micrococcales</taxon>
        <taxon>Cellulomonadaceae</taxon>
        <taxon>Cellulomonas</taxon>
    </lineage>
</organism>
<dbReference type="GO" id="GO:0005085">
    <property type="term" value="F:guanyl-nucleotide exchange factor activity"/>
    <property type="evidence" value="ECO:0007669"/>
    <property type="project" value="TreeGrafter"/>
</dbReference>